<keyword evidence="3" id="KW-0713">Self-incompatibility</keyword>
<keyword evidence="8" id="KW-1185">Reference proteome</keyword>
<dbReference type="GO" id="GO:0005576">
    <property type="term" value="C:extracellular region"/>
    <property type="evidence" value="ECO:0007669"/>
    <property type="project" value="UniProtKB-SubCell"/>
</dbReference>
<dbReference type="PANTHER" id="PTHR35630:SF1">
    <property type="entry name" value="LEGUMINOSIN GROUP486 SECRETED PEPTIDE"/>
    <property type="match status" value="1"/>
</dbReference>
<protein>
    <submittedName>
        <fullName evidence="7">Putative plant self-incompatibility S1</fullName>
    </submittedName>
</protein>
<accession>A0A2P6QRX3</accession>
<dbReference type="OMA" id="FFASWHA"/>
<evidence type="ECO:0000313" key="8">
    <source>
        <dbReference type="Proteomes" id="UP000238479"/>
    </source>
</evidence>
<evidence type="ECO:0000256" key="6">
    <source>
        <dbReference type="SAM" id="SignalP"/>
    </source>
</evidence>
<keyword evidence="4" id="KW-0964">Secreted</keyword>
<dbReference type="Proteomes" id="UP000238479">
    <property type="component" value="Chromosome 4"/>
</dbReference>
<sequence length="135" mass="15842">MLSRSHIFFLLIPVLFSFTSMLCSSDELEYKFLLRVHIINALPQNSKPANIECKSTDTYIGERNLNVGDDFTWNAKESSLYYCRAFWGRFFASWHAVQPKRDDGKAAVFWLVNEHGFFLSWDNSTWVKKSVWETE</sequence>
<evidence type="ECO:0000256" key="5">
    <source>
        <dbReference type="ARBA" id="ARBA00022729"/>
    </source>
</evidence>
<dbReference type="Pfam" id="PF05938">
    <property type="entry name" value="Self-incomp_S1"/>
    <property type="match status" value="1"/>
</dbReference>
<dbReference type="PANTHER" id="PTHR35630">
    <property type="entry name" value="LEGUMINOSIN GROUP486 SECRETED PEPTIDE"/>
    <property type="match status" value="1"/>
</dbReference>
<evidence type="ECO:0000313" key="7">
    <source>
        <dbReference type="EMBL" id="PRQ36920.1"/>
    </source>
</evidence>
<evidence type="ECO:0000256" key="4">
    <source>
        <dbReference type="ARBA" id="ARBA00022525"/>
    </source>
</evidence>
<reference evidence="7 8" key="1">
    <citation type="journal article" date="2018" name="Nat. Genet.">
        <title>The Rosa genome provides new insights in the design of modern roses.</title>
        <authorList>
            <person name="Bendahmane M."/>
        </authorList>
    </citation>
    <scope>NUCLEOTIDE SEQUENCE [LARGE SCALE GENOMIC DNA]</scope>
    <source>
        <strain evidence="8">cv. Old Blush</strain>
    </source>
</reference>
<evidence type="ECO:0000256" key="2">
    <source>
        <dbReference type="ARBA" id="ARBA00005581"/>
    </source>
</evidence>
<organism evidence="7 8">
    <name type="scientific">Rosa chinensis</name>
    <name type="common">China rose</name>
    <dbReference type="NCBI Taxonomy" id="74649"/>
    <lineage>
        <taxon>Eukaryota</taxon>
        <taxon>Viridiplantae</taxon>
        <taxon>Streptophyta</taxon>
        <taxon>Embryophyta</taxon>
        <taxon>Tracheophyta</taxon>
        <taxon>Spermatophyta</taxon>
        <taxon>Magnoliopsida</taxon>
        <taxon>eudicotyledons</taxon>
        <taxon>Gunneridae</taxon>
        <taxon>Pentapetalae</taxon>
        <taxon>rosids</taxon>
        <taxon>fabids</taxon>
        <taxon>Rosales</taxon>
        <taxon>Rosaceae</taxon>
        <taxon>Rosoideae</taxon>
        <taxon>Rosoideae incertae sedis</taxon>
        <taxon>Rosa</taxon>
    </lineage>
</organism>
<dbReference type="GO" id="GO:0060320">
    <property type="term" value="P:rejection of self pollen"/>
    <property type="evidence" value="ECO:0007669"/>
    <property type="project" value="UniProtKB-KW"/>
</dbReference>
<evidence type="ECO:0000256" key="3">
    <source>
        <dbReference type="ARBA" id="ARBA00022471"/>
    </source>
</evidence>
<comment type="caution">
    <text evidence="7">The sequence shown here is derived from an EMBL/GenBank/DDBJ whole genome shotgun (WGS) entry which is preliminary data.</text>
</comment>
<gene>
    <name evidence="7" type="ORF">RchiOBHm_Chr4g0396831</name>
</gene>
<name>A0A2P6QRX3_ROSCH</name>
<feature type="signal peptide" evidence="6">
    <location>
        <begin position="1"/>
        <end position="25"/>
    </location>
</feature>
<evidence type="ECO:0000256" key="1">
    <source>
        <dbReference type="ARBA" id="ARBA00004613"/>
    </source>
</evidence>
<comment type="subcellular location">
    <subcellularLocation>
        <location evidence="1">Secreted</location>
    </subcellularLocation>
</comment>
<dbReference type="EMBL" id="PDCK01000042">
    <property type="protein sequence ID" value="PRQ36920.1"/>
    <property type="molecule type" value="Genomic_DNA"/>
</dbReference>
<dbReference type="Gramene" id="PRQ36920">
    <property type="protein sequence ID" value="PRQ36920"/>
    <property type="gene ID" value="RchiOBHm_Chr4g0396831"/>
</dbReference>
<dbReference type="AlphaFoldDB" id="A0A2P6QRX3"/>
<keyword evidence="5 6" id="KW-0732">Signal</keyword>
<feature type="chain" id="PRO_5015137227" evidence="6">
    <location>
        <begin position="26"/>
        <end position="135"/>
    </location>
</feature>
<proteinExistence type="inferred from homology"/>
<dbReference type="InterPro" id="IPR010264">
    <property type="entry name" value="Self-incomp_S1"/>
</dbReference>
<comment type="similarity">
    <text evidence="2">Belongs to the plant self-incompatibility (S1) protein family.</text>
</comment>